<dbReference type="Proteomes" id="UP000318297">
    <property type="component" value="Unassembled WGS sequence"/>
</dbReference>
<dbReference type="RefSeq" id="WP_145224403.1">
    <property type="nucleotide sequence ID" value="NZ_VIVQ01000001.1"/>
</dbReference>
<proteinExistence type="predicted"/>
<keyword evidence="2" id="KW-1185">Reference proteome</keyword>
<evidence type="ECO:0000313" key="2">
    <source>
        <dbReference type="Proteomes" id="UP000318297"/>
    </source>
</evidence>
<organism evidence="1 2">
    <name type="scientific">Rudaeicoccus suwonensis</name>
    <dbReference type="NCBI Taxonomy" id="657409"/>
    <lineage>
        <taxon>Bacteria</taxon>
        <taxon>Bacillati</taxon>
        <taxon>Actinomycetota</taxon>
        <taxon>Actinomycetes</taxon>
        <taxon>Micrococcales</taxon>
        <taxon>Dermacoccaceae</taxon>
        <taxon>Rudaeicoccus</taxon>
    </lineage>
</organism>
<dbReference type="AlphaFoldDB" id="A0A561E6Q1"/>
<gene>
    <name evidence="1" type="ORF">BKA23_0034</name>
</gene>
<dbReference type="EMBL" id="VIVQ01000001">
    <property type="protein sequence ID" value="TWE11272.1"/>
    <property type="molecule type" value="Genomic_DNA"/>
</dbReference>
<evidence type="ECO:0000313" key="1">
    <source>
        <dbReference type="EMBL" id="TWE11272.1"/>
    </source>
</evidence>
<protein>
    <submittedName>
        <fullName evidence="1">Uncharacterized protein</fullName>
    </submittedName>
</protein>
<name>A0A561E6Q1_9MICO</name>
<dbReference type="OrthoDB" id="5142649at2"/>
<comment type="caution">
    <text evidence="1">The sequence shown here is derived from an EMBL/GenBank/DDBJ whole genome shotgun (WGS) entry which is preliminary data.</text>
</comment>
<sequence length="403" mass="44721">MTWSTLRGAPRRIPIDTTPLDTHRVDATKRTAWLLRINRWASDYGDCSGAQWAQLLAIPGEKMDDTKVSRIELGNEVASTAVLTRYEALLQLPPGSLRACCDGMARSQNPAELPQRSPRDGATMLDSIDDRIEQGAARGADWLELADLLKDRRAEWIPRRVVDKWFQQLTRELPNSRVFEYAARMEAMSLLIATPRYSDVMESVIREVAAEPDTEQANLLLDVLGDSTRTGMIDSLLIDLEQMDGSRQFGAALAMTSQVAHGLASHEHLARLNAFAMSQLATDPTNPSGQQARNLVALYTPRTTPLLRPATVADVLRNAPGLSTYVASARAESGFADPMLERLLMEALTNVFIDRRHHSGMLIRASPYRPVLLRAANALTNSPDWAIREAAVRFEARMQPQPT</sequence>
<accession>A0A561E6Q1</accession>
<reference evidence="1 2" key="1">
    <citation type="submission" date="2019-06" db="EMBL/GenBank/DDBJ databases">
        <title>Sequencing the genomes of 1000 actinobacteria strains.</title>
        <authorList>
            <person name="Klenk H.-P."/>
        </authorList>
    </citation>
    <scope>NUCLEOTIDE SEQUENCE [LARGE SCALE GENOMIC DNA]</scope>
    <source>
        <strain evidence="1 2">DSM 19560</strain>
    </source>
</reference>